<protein>
    <submittedName>
        <fullName evidence="1">Uncharacterized protein</fullName>
    </submittedName>
</protein>
<name>A0AAD9I6F2_9PEZI</name>
<organism evidence="1 2">
    <name type="scientific">Phyllachora maydis</name>
    <dbReference type="NCBI Taxonomy" id="1825666"/>
    <lineage>
        <taxon>Eukaryota</taxon>
        <taxon>Fungi</taxon>
        <taxon>Dikarya</taxon>
        <taxon>Ascomycota</taxon>
        <taxon>Pezizomycotina</taxon>
        <taxon>Sordariomycetes</taxon>
        <taxon>Sordariomycetidae</taxon>
        <taxon>Phyllachorales</taxon>
        <taxon>Phyllachoraceae</taxon>
        <taxon>Phyllachora</taxon>
    </lineage>
</organism>
<dbReference type="EMBL" id="JAQQPM010000005">
    <property type="protein sequence ID" value="KAK2071891.1"/>
    <property type="molecule type" value="Genomic_DNA"/>
</dbReference>
<gene>
    <name evidence="1" type="ORF">P8C59_006278</name>
</gene>
<sequence>MQVTNATLSLDARSRESIYFALVSSSTQHRTEKMVCEWSSAGYLYCIKVAGRETPAEMDGIEATCDDCGKPR</sequence>
<evidence type="ECO:0000313" key="1">
    <source>
        <dbReference type="EMBL" id="KAK2071891.1"/>
    </source>
</evidence>
<dbReference type="AlphaFoldDB" id="A0AAD9I6F2"/>
<keyword evidence="2" id="KW-1185">Reference proteome</keyword>
<evidence type="ECO:0000313" key="2">
    <source>
        <dbReference type="Proteomes" id="UP001217918"/>
    </source>
</evidence>
<reference evidence="1" key="1">
    <citation type="journal article" date="2023" name="Mol. Plant Microbe Interact.">
        <title>Elucidating the Obligate Nature and Biological Capacity of an Invasive Fungal Corn Pathogen.</title>
        <authorList>
            <person name="MacCready J.S."/>
            <person name="Roggenkamp E.M."/>
            <person name="Gdanetz K."/>
            <person name="Chilvers M.I."/>
        </authorList>
    </citation>
    <scope>NUCLEOTIDE SEQUENCE</scope>
    <source>
        <strain evidence="1">PM02</strain>
    </source>
</reference>
<accession>A0AAD9I6F2</accession>
<comment type="caution">
    <text evidence="1">The sequence shown here is derived from an EMBL/GenBank/DDBJ whole genome shotgun (WGS) entry which is preliminary data.</text>
</comment>
<proteinExistence type="predicted"/>
<dbReference type="Proteomes" id="UP001217918">
    <property type="component" value="Unassembled WGS sequence"/>
</dbReference>